<dbReference type="Gene3D" id="3.40.50.2300">
    <property type="match status" value="1"/>
</dbReference>
<evidence type="ECO:0000313" key="8">
    <source>
        <dbReference type="EnsemblProtists" id="EKX46789"/>
    </source>
</evidence>
<evidence type="ECO:0000256" key="3">
    <source>
        <dbReference type="ARBA" id="ARBA00022801"/>
    </source>
</evidence>
<feature type="active site" evidence="5">
    <location>
        <position position="71"/>
    </location>
</feature>
<organism evidence="7">
    <name type="scientific">Guillardia theta (strain CCMP2712)</name>
    <name type="common">Cryptophyte</name>
    <dbReference type="NCBI Taxonomy" id="905079"/>
    <lineage>
        <taxon>Eukaryota</taxon>
        <taxon>Cryptophyceae</taxon>
        <taxon>Pyrenomonadales</taxon>
        <taxon>Geminigeraceae</taxon>
        <taxon>Guillardia</taxon>
    </lineage>
</organism>
<evidence type="ECO:0000256" key="5">
    <source>
        <dbReference type="PIRSR" id="PIRSR617867-1"/>
    </source>
</evidence>
<dbReference type="eggNOG" id="ENOG502S9R2">
    <property type="taxonomic scope" value="Eukaryota"/>
</dbReference>
<evidence type="ECO:0000256" key="2">
    <source>
        <dbReference type="ARBA" id="ARBA00012646"/>
    </source>
</evidence>
<dbReference type="GO" id="GO:0004725">
    <property type="term" value="F:protein tyrosine phosphatase activity"/>
    <property type="evidence" value="ECO:0007669"/>
    <property type="project" value="InterPro"/>
</dbReference>
<dbReference type="STRING" id="905079.L1JF97"/>
<dbReference type="PANTHER" id="PTHR11717">
    <property type="entry name" value="LOW MOLECULAR WEIGHT PROTEIN TYROSINE PHOSPHATASE"/>
    <property type="match status" value="1"/>
</dbReference>
<dbReference type="Proteomes" id="UP000011087">
    <property type="component" value="Unassembled WGS sequence"/>
</dbReference>
<dbReference type="KEGG" id="gtt:GUITHDRAFT_107563"/>
<dbReference type="EC" id="3.1.3.2" evidence="2"/>
<evidence type="ECO:0000259" key="6">
    <source>
        <dbReference type="SMART" id="SM00226"/>
    </source>
</evidence>
<name>L1JF97_GUITC</name>
<dbReference type="GeneID" id="17303283"/>
<evidence type="ECO:0000313" key="7">
    <source>
        <dbReference type="EMBL" id="EKX46789.1"/>
    </source>
</evidence>
<dbReference type="PaxDb" id="55529-EKX46789"/>
<dbReference type="AlphaFoldDB" id="L1JF97"/>
<evidence type="ECO:0000313" key="9">
    <source>
        <dbReference type="Proteomes" id="UP000011087"/>
    </source>
</evidence>
<dbReference type="EMBL" id="JH992993">
    <property type="protein sequence ID" value="EKX46789.1"/>
    <property type="molecule type" value="Genomic_DNA"/>
</dbReference>
<proteinExistence type="inferred from homology"/>
<dbReference type="SUPFAM" id="SSF52788">
    <property type="entry name" value="Phosphotyrosine protein phosphatases I"/>
    <property type="match status" value="1"/>
</dbReference>
<accession>L1JF97</accession>
<feature type="active site" description="Proton donor" evidence="5">
    <location>
        <position position="183"/>
    </location>
</feature>
<dbReference type="Pfam" id="PF01451">
    <property type="entry name" value="LMWPc"/>
    <property type="match status" value="1"/>
</dbReference>
<reference evidence="9" key="2">
    <citation type="submission" date="2012-11" db="EMBL/GenBank/DDBJ databases">
        <authorList>
            <person name="Kuo A."/>
            <person name="Curtis B.A."/>
            <person name="Tanifuji G."/>
            <person name="Burki F."/>
            <person name="Gruber A."/>
            <person name="Irimia M."/>
            <person name="Maruyama S."/>
            <person name="Arias M.C."/>
            <person name="Ball S.G."/>
            <person name="Gile G.H."/>
            <person name="Hirakawa Y."/>
            <person name="Hopkins J.F."/>
            <person name="Rensing S.A."/>
            <person name="Schmutz J."/>
            <person name="Symeonidi A."/>
            <person name="Elias M."/>
            <person name="Eveleigh R.J."/>
            <person name="Herman E.K."/>
            <person name="Klute M.J."/>
            <person name="Nakayama T."/>
            <person name="Obornik M."/>
            <person name="Reyes-Prieto A."/>
            <person name="Armbrust E.V."/>
            <person name="Aves S.J."/>
            <person name="Beiko R.G."/>
            <person name="Coutinho P."/>
            <person name="Dacks J.B."/>
            <person name="Durnford D.G."/>
            <person name="Fast N.M."/>
            <person name="Green B.R."/>
            <person name="Grisdale C."/>
            <person name="Hempe F."/>
            <person name="Henrissat B."/>
            <person name="Hoppner M.P."/>
            <person name="Ishida K.-I."/>
            <person name="Kim E."/>
            <person name="Koreny L."/>
            <person name="Kroth P.G."/>
            <person name="Liu Y."/>
            <person name="Malik S.-B."/>
            <person name="Maier U.G."/>
            <person name="McRose D."/>
            <person name="Mock T."/>
            <person name="Neilson J.A."/>
            <person name="Onodera N.T."/>
            <person name="Poole A.M."/>
            <person name="Pritham E.J."/>
            <person name="Richards T.A."/>
            <person name="Rocap G."/>
            <person name="Roy S.W."/>
            <person name="Sarai C."/>
            <person name="Schaack S."/>
            <person name="Shirato S."/>
            <person name="Slamovits C.H."/>
            <person name="Spencer D.F."/>
            <person name="Suzuki S."/>
            <person name="Worden A.Z."/>
            <person name="Zauner S."/>
            <person name="Barry K."/>
            <person name="Bell C."/>
            <person name="Bharti A.K."/>
            <person name="Crow J.A."/>
            <person name="Grimwood J."/>
            <person name="Kramer R."/>
            <person name="Lindquist E."/>
            <person name="Lucas S."/>
            <person name="Salamov A."/>
            <person name="McFadden G.I."/>
            <person name="Lane C.E."/>
            <person name="Keeling P.J."/>
            <person name="Gray M.W."/>
            <person name="Grigoriev I.V."/>
            <person name="Archibald J.M."/>
        </authorList>
    </citation>
    <scope>NUCLEOTIDE SEQUENCE</scope>
    <source>
        <strain evidence="9">CCMP2712</strain>
    </source>
</reference>
<feature type="domain" description="Phosphotyrosine protein phosphatase I" evidence="6">
    <location>
        <begin position="59"/>
        <end position="209"/>
    </location>
</feature>
<dbReference type="InterPro" id="IPR036196">
    <property type="entry name" value="Ptyr_pPase_sf"/>
</dbReference>
<feature type="active site" description="Nucleophile" evidence="5">
    <location>
        <position position="65"/>
    </location>
</feature>
<dbReference type="InterPro" id="IPR023485">
    <property type="entry name" value="Ptyr_pPase"/>
</dbReference>
<reference evidence="7 9" key="1">
    <citation type="journal article" date="2012" name="Nature">
        <title>Algal genomes reveal evolutionary mosaicism and the fate of nucleomorphs.</title>
        <authorList>
            <consortium name="DOE Joint Genome Institute"/>
            <person name="Curtis B.A."/>
            <person name="Tanifuji G."/>
            <person name="Burki F."/>
            <person name="Gruber A."/>
            <person name="Irimia M."/>
            <person name="Maruyama S."/>
            <person name="Arias M.C."/>
            <person name="Ball S.G."/>
            <person name="Gile G.H."/>
            <person name="Hirakawa Y."/>
            <person name="Hopkins J.F."/>
            <person name="Kuo A."/>
            <person name="Rensing S.A."/>
            <person name="Schmutz J."/>
            <person name="Symeonidi A."/>
            <person name="Elias M."/>
            <person name="Eveleigh R.J."/>
            <person name="Herman E.K."/>
            <person name="Klute M.J."/>
            <person name="Nakayama T."/>
            <person name="Obornik M."/>
            <person name="Reyes-Prieto A."/>
            <person name="Armbrust E.V."/>
            <person name="Aves S.J."/>
            <person name="Beiko R.G."/>
            <person name="Coutinho P."/>
            <person name="Dacks J.B."/>
            <person name="Durnford D.G."/>
            <person name="Fast N.M."/>
            <person name="Green B.R."/>
            <person name="Grisdale C.J."/>
            <person name="Hempel F."/>
            <person name="Henrissat B."/>
            <person name="Hoppner M.P."/>
            <person name="Ishida K."/>
            <person name="Kim E."/>
            <person name="Koreny L."/>
            <person name="Kroth P.G."/>
            <person name="Liu Y."/>
            <person name="Malik S.B."/>
            <person name="Maier U.G."/>
            <person name="McRose D."/>
            <person name="Mock T."/>
            <person name="Neilson J.A."/>
            <person name="Onodera N.T."/>
            <person name="Poole A.M."/>
            <person name="Pritham E.J."/>
            <person name="Richards T.A."/>
            <person name="Rocap G."/>
            <person name="Roy S.W."/>
            <person name="Sarai C."/>
            <person name="Schaack S."/>
            <person name="Shirato S."/>
            <person name="Slamovits C.H."/>
            <person name="Spencer D.F."/>
            <person name="Suzuki S."/>
            <person name="Worden A.Z."/>
            <person name="Zauner S."/>
            <person name="Barry K."/>
            <person name="Bell C."/>
            <person name="Bharti A.K."/>
            <person name="Crow J.A."/>
            <person name="Grimwood J."/>
            <person name="Kramer R."/>
            <person name="Lindquist E."/>
            <person name="Lucas S."/>
            <person name="Salamov A."/>
            <person name="McFadden G.I."/>
            <person name="Lane C.E."/>
            <person name="Keeling P.J."/>
            <person name="Gray M.W."/>
            <person name="Grigoriev I.V."/>
            <person name="Archibald J.M."/>
        </authorList>
    </citation>
    <scope>NUCLEOTIDE SEQUENCE</scope>
    <source>
        <strain evidence="7 9">CCMP2712</strain>
    </source>
</reference>
<keyword evidence="9" id="KW-1185">Reference proteome</keyword>
<keyword evidence="3" id="KW-0378">Hydrolase</keyword>
<dbReference type="InterPro" id="IPR050438">
    <property type="entry name" value="LMW_PTPase"/>
</dbReference>
<dbReference type="OrthoDB" id="3388at2759"/>
<protein>
    <recommendedName>
        <fullName evidence="2">acid phosphatase</fullName>
        <ecNumber evidence="2">3.1.3.2</ecNumber>
    </recommendedName>
</protein>
<dbReference type="HOGENOM" id="CLU_1163006_0_0_1"/>
<dbReference type="PRINTS" id="PR00719">
    <property type="entry name" value="LMWPTPASE"/>
</dbReference>
<dbReference type="GO" id="GO:0003993">
    <property type="term" value="F:acid phosphatase activity"/>
    <property type="evidence" value="ECO:0007669"/>
    <property type="project" value="UniProtKB-EC"/>
</dbReference>
<dbReference type="PANTHER" id="PTHR11717:SF31">
    <property type="entry name" value="LOW MOLECULAR WEIGHT PROTEIN-TYROSINE-PHOSPHATASE ETP-RELATED"/>
    <property type="match status" value="1"/>
</dbReference>
<sequence>MGQRSANLAVAQKPWTCQSMGGGWRWGQFSRALPLSVLLPSLLDSSSTHECSPSTHVNKIVYFVCTSNTCRSPMAEVIAKRWLAERHQVEVEKLEEKTGWVVRSAGLTEDYEKAGSPASANSITAMKKVGITLANHSSKMLKGQDVEEALAIFCITARHRDWVLHMFPTAETKVRVLERDVEDPWHKDQVAYDVCASQLLEVVPRILAKEFSYLIEAETRGERVVGTEHRQDITFGLGL</sequence>
<reference evidence="8" key="3">
    <citation type="submission" date="2015-06" db="UniProtKB">
        <authorList>
            <consortium name="EnsemblProtists"/>
        </authorList>
    </citation>
    <scope>IDENTIFICATION</scope>
</reference>
<evidence type="ECO:0000256" key="1">
    <source>
        <dbReference type="ARBA" id="ARBA00011063"/>
    </source>
</evidence>
<keyword evidence="4" id="KW-0904">Protein phosphatase</keyword>
<dbReference type="InterPro" id="IPR017867">
    <property type="entry name" value="Tyr_phospatase_low_mol_wt"/>
</dbReference>
<comment type="similarity">
    <text evidence="1">Belongs to the low molecular weight phosphotyrosine protein phosphatase family.</text>
</comment>
<dbReference type="RefSeq" id="XP_005833769.1">
    <property type="nucleotide sequence ID" value="XM_005833712.1"/>
</dbReference>
<dbReference type="SMART" id="SM00226">
    <property type="entry name" value="LMWPc"/>
    <property type="match status" value="1"/>
</dbReference>
<gene>
    <name evidence="7" type="ORF">GUITHDRAFT_107563</name>
</gene>
<evidence type="ECO:0000256" key="4">
    <source>
        <dbReference type="ARBA" id="ARBA00022912"/>
    </source>
</evidence>
<dbReference type="OMA" id="VPDPWHM"/>
<dbReference type="EnsemblProtists" id="EKX46789">
    <property type="protein sequence ID" value="EKX46789"/>
    <property type="gene ID" value="GUITHDRAFT_107563"/>
</dbReference>